<dbReference type="AlphaFoldDB" id="R7UQN5"/>
<protein>
    <submittedName>
        <fullName evidence="1 2">Uncharacterized protein</fullName>
    </submittedName>
</protein>
<keyword evidence="3" id="KW-1185">Reference proteome</keyword>
<sequence length="113" mass="12830">MNLNQNLKYTTQKQHQAVTDDTSGLTASKLHNIARLTSAYPASELPEFQSTFIQTNFTQVDILDNNKEMPLRSDCRIHWISGTVRHPAVQFQPERKSILGSLHVTFVRVAAQH</sequence>
<proteinExistence type="predicted"/>
<name>R7UQN5_CAPTE</name>
<evidence type="ECO:0000313" key="2">
    <source>
        <dbReference type="EnsemblMetazoa" id="CapteP189569"/>
    </source>
</evidence>
<reference evidence="1 3" key="2">
    <citation type="journal article" date="2013" name="Nature">
        <title>Insights into bilaterian evolution from three spiralian genomes.</title>
        <authorList>
            <person name="Simakov O."/>
            <person name="Marletaz F."/>
            <person name="Cho S.J."/>
            <person name="Edsinger-Gonzales E."/>
            <person name="Havlak P."/>
            <person name="Hellsten U."/>
            <person name="Kuo D.H."/>
            <person name="Larsson T."/>
            <person name="Lv J."/>
            <person name="Arendt D."/>
            <person name="Savage R."/>
            <person name="Osoegawa K."/>
            <person name="de Jong P."/>
            <person name="Grimwood J."/>
            <person name="Chapman J.A."/>
            <person name="Shapiro H."/>
            <person name="Aerts A."/>
            <person name="Otillar R.P."/>
            <person name="Terry A.Y."/>
            <person name="Boore J.L."/>
            <person name="Grigoriev I.V."/>
            <person name="Lindberg D.R."/>
            <person name="Seaver E.C."/>
            <person name="Weisblat D.A."/>
            <person name="Putnam N.H."/>
            <person name="Rokhsar D.S."/>
        </authorList>
    </citation>
    <scope>NUCLEOTIDE SEQUENCE</scope>
    <source>
        <strain evidence="1 3">I ESC-2004</strain>
    </source>
</reference>
<evidence type="ECO:0000313" key="3">
    <source>
        <dbReference type="Proteomes" id="UP000014760"/>
    </source>
</evidence>
<dbReference type="EnsemblMetazoa" id="CapteT189569">
    <property type="protein sequence ID" value="CapteP189569"/>
    <property type="gene ID" value="CapteG189569"/>
</dbReference>
<organism evidence="1">
    <name type="scientific">Capitella teleta</name>
    <name type="common">Polychaete worm</name>
    <dbReference type="NCBI Taxonomy" id="283909"/>
    <lineage>
        <taxon>Eukaryota</taxon>
        <taxon>Metazoa</taxon>
        <taxon>Spiralia</taxon>
        <taxon>Lophotrochozoa</taxon>
        <taxon>Annelida</taxon>
        <taxon>Polychaeta</taxon>
        <taxon>Sedentaria</taxon>
        <taxon>Scolecida</taxon>
        <taxon>Capitellidae</taxon>
        <taxon>Capitella</taxon>
    </lineage>
</organism>
<evidence type="ECO:0000313" key="1">
    <source>
        <dbReference type="EMBL" id="ELU05721.1"/>
    </source>
</evidence>
<dbReference type="HOGENOM" id="CLU_2135857_0_0_1"/>
<reference evidence="2" key="3">
    <citation type="submission" date="2015-06" db="UniProtKB">
        <authorList>
            <consortium name="EnsemblMetazoa"/>
        </authorList>
    </citation>
    <scope>IDENTIFICATION</scope>
</reference>
<reference evidence="3" key="1">
    <citation type="submission" date="2012-12" db="EMBL/GenBank/DDBJ databases">
        <authorList>
            <person name="Hellsten U."/>
            <person name="Grimwood J."/>
            <person name="Chapman J.A."/>
            <person name="Shapiro H."/>
            <person name="Aerts A."/>
            <person name="Otillar R.P."/>
            <person name="Terry A.Y."/>
            <person name="Boore J.L."/>
            <person name="Simakov O."/>
            <person name="Marletaz F."/>
            <person name="Cho S.-J."/>
            <person name="Edsinger-Gonzales E."/>
            <person name="Havlak P."/>
            <person name="Kuo D.-H."/>
            <person name="Larsson T."/>
            <person name="Lv J."/>
            <person name="Arendt D."/>
            <person name="Savage R."/>
            <person name="Osoegawa K."/>
            <person name="de Jong P."/>
            <person name="Lindberg D.R."/>
            <person name="Seaver E.C."/>
            <person name="Weisblat D.A."/>
            <person name="Putnam N.H."/>
            <person name="Grigoriev I.V."/>
            <person name="Rokhsar D.S."/>
        </authorList>
    </citation>
    <scope>NUCLEOTIDE SEQUENCE</scope>
    <source>
        <strain evidence="3">I ESC-2004</strain>
    </source>
</reference>
<dbReference type="EMBL" id="AMQN01007765">
    <property type="status" value="NOT_ANNOTATED_CDS"/>
    <property type="molecule type" value="Genomic_DNA"/>
</dbReference>
<accession>R7UQN5</accession>
<dbReference type="Proteomes" id="UP000014760">
    <property type="component" value="Unassembled WGS sequence"/>
</dbReference>
<gene>
    <name evidence="1" type="ORF">CAPTEDRAFT_189569</name>
</gene>
<dbReference type="EMBL" id="KB301320">
    <property type="protein sequence ID" value="ELU05721.1"/>
    <property type="molecule type" value="Genomic_DNA"/>
</dbReference>